<dbReference type="EMBL" id="JACGWJ010000029">
    <property type="protein sequence ID" value="KAL0304581.1"/>
    <property type="molecule type" value="Genomic_DNA"/>
</dbReference>
<sequence>MDEVCAGRREEESLPQESEASESSTSASSSSRLISWRPRALAFRPYSPILDTNAKPQHLRVVVRRPVGG</sequence>
<dbReference type="AlphaFoldDB" id="A0AAW2KEH7"/>
<reference evidence="2" key="1">
    <citation type="submission" date="2020-06" db="EMBL/GenBank/DDBJ databases">
        <authorList>
            <person name="Li T."/>
            <person name="Hu X."/>
            <person name="Zhang T."/>
            <person name="Song X."/>
            <person name="Zhang H."/>
            <person name="Dai N."/>
            <person name="Sheng W."/>
            <person name="Hou X."/>
            <person name="Wei L."/>
        </authorList>
    </citation>
    <scope>NUCLEOTIDE SEQUENCE</scope>
    <source>
        <strain evidence="2">G02</strain>
        <tissue evidence="2">Leaf</tissue>
    </source>
</reference>
<comment type="caution">
    <text evidence="2">The sequence shown here is derived from an EMBL/GenBank/DDBJ whole genome shotgun (WGS) entry which is preliminary data.</text>
</comment>
<evidence type="ECO:0000313" key="2">
    <source>
        <dbReference type="EMBL" id="KAL0304581.1"/>
    </source>
</evidence>
<reference evidence="2" key="2">
    <citation type="journal article" date="2024" name="Plant">
        <title>Genomic evolution and insights into agronomic trait innovations of Sesamum species.</title>
        <authorList>
            <person name="Miao H."/>
            <person name="Wang L."/>
            <person name="Qu L."/>
            <person name="Liu H."/>
            <person name="Sun Y."/>
            <person name="Le M."/>
            <person name="Wang Q."/>
            <person name="Wei S."/>
            <person name="Zheng Y."/>
            <person name="Lin W."/>
            <person name="Duan Y."/>
            <person name="Cao H."/>
            <person name="Xiong S."/>
            <person name="Wang X."/>
            <person name="Wei L."/>
            <person name="Li C."/>
            <person name="Ma Q."/>
            <person name="Ju M."/>
            <person name="Zhao R."/>
            <person name="Li G."/>
            <person name="Mu C."/>
            <person name="Tian Q."/>
            <person name="Mei H."/>
            <person name="Zhang T."/>
            <person name="Gao T."/>
            <person name="Zhang H."/>
        </authorList>
    </citation>
    <scope>NUCLEOTIDE SEQUENCE</scope>
    <source>
        <strain evidence="2">G02</strain>
    </source>
</reference>
<protein>
    <submittedName>
        <fullName evidence="2">Uncharacterized protein</fullName>
    </submittedName>
</protein>
<feature type="region of interest" description="Disordered" evidence="1">
    <location>
        <begin position="1"/>
        <end position="34"/>
    </location>
</feature>
<organism evidence="2">
    <name type="scientific">Sesamum radiatum</name>
    <name type="common">Black benniseed</name>
    <dbReference type="NCBI Taxonomy" id="300843"/>
    <lineage>
        <taxon>Eukaryota</taxon>
        <taxon>Viridiplantae</taxon>
        <taxon>Streptophyta</taxon>
        <taxon>Embryophyta</taxon>
        <taxon>Tracheophyta</taxon>
        <taxon>Spermatophyta</taxon>
        <taxon>Magnoliopsida</taxon>
        <taxon>eudicotyledons</taxon>
        <taxon>Gunneridae</taxon>
        <taxon>Pentapetalae</taxon>
        <taxon>asterids</taxon>
        <taxon>lamiids</taxon>
        <taxon>Lamiales</taxon>
        <taxon>Pedaliaceae</taxon>
        <taxon>Sesamum</taxon>
    </lineage>
</organism>
<gene>
    <name evidence="2" type="ORF">Sradi_6326200</name>
</gene>
<feature type="compositionally biased region" description="Basic and acidic residues" evidence="1">
    <location>
        <begin position="1"/>
        <end position="12"/>
    </location>
</feature>
<proteinExistence type="predicted"/>
<name>A0AAW2KEH7_SESRA</name>
<evidence type="ECO:0000256" key="1">
    <source>
        <dbReference type="SAM" id="MobiDB-lite"/>
    </source>
</evidence>
<accession>A0AAW2KEH7</accession>
<feature type="compositionally biased region" description="Low complexity" evidence="1">
    <location>
        <begin position="17"/>
        <end position="31"/>
    </location>
</feature>